<accession>A0A419EX70</accession>
<dbReference type="AlphaFoldDB" id="A0A419EX70"/>
<name>A0A419EX70_9BACT</name>
<evidence type="ECO:0000313" key="1">
    <source>
        <dbReference type="EMBL" id="RJP69328.1"/>
    </source>
</evidence>
<organism evidence="1 2">
    <name type="scientific">Candidatus Abyssobacteria bacterium SURF_17</name>
    <dbReference type="NCBI Taxonomy" id="2093361"/>
    <lineage>
        <taxon>Bacteria</taxon>
        <taxon>Pseudomonadati</taxon>
        <taxon>Candidatus Hydrogenedentota</taxon>
        <taxon>Candidatus Abyssobacteria</taxon>
    </lineage>
</organism>
<comment type="caution">
    <text evidence="1">The sequence shown here is derived from an EMBL/GenBank/DDBJ whole genome shotgun (WGS) entry which is preliminary data.</text>
</comment>
<protein>
    <submittedName>
        <fullName evidence="1">Uncharacterized protein</fullName>
    </submittedName>
</protein>
<dbReference type="EMBL" id="QZKI01000084">
    <property type="protein sequence ID" value="RJP69328.1"/>
    <property type="molecule type" value="Genomic_DNA"/>
</dbReference>
<dbReference type="Proteomes" id="UP000285961">
    <property type="component" value="Unassembled WGS sequence"/>
</dbReference>
<reference evidence="1 2" key="1">
    <citation type="journal article" date="2017" name="ISME J.">
        <title>Energy and carbon metabolisms in a deep terrestrial subsurface fluid microbial community.</title>
        <authorList>
            <person name="Momper L."/>
            <person name="Jungbluth S.P."/>
            <person name="Lee M.D."/>
            <person name="Amend J.P."/>
        </authorList>
    </citation>
    <scope>NUCLEOTIDE SEQUENCE [LARGE SCALE GENOMIC DNA]</scope>
    <source>
        <strain evidence="1">SURF_17</strain>
    </source>
</reference>
<sequence>MTLTGKLKTDESGTVLELVSVTYQDSRVNTDEGPFVETVYKDDCYPGGPLFYDGYTYYPGNFPC</sequence>
<proteinExistence type="predicted"/>
<evidence type="ECO:0000313" key="2">
    <source>
        <dbReference type="Proteomes" id="UP000285961"/>
    </source>
</evidence>
<gene>
    <name evidence="1" type="ORF">C4532_11155</name>
</gene>